<proteinExistence type="inferred from homology"/>
<gene>
    <name evidence="6" type="ORF">GJ743_08650</name>
</gene>
<dbReference type="InterPro" id="IPR050237">
    <property type="entry name" value="ATP-dep_AMP-bd_enzyme"/>
</dbReference>
<dbReference type="FunFam" id="3.30.300.30:FF:000008">
    <property type="entry name" value="2,3-dihydroxybenzoate-AMP ligase"/>
    <property type="match status" value="1"/>
</dbReference>
<dbReference type="OrthoDB" id="9803968at2"/>
<dbReference type="RefSeq" id="WP_155051505.1">
    <property type="nucleotide sequence ID" value="NZ_BAAAIB010000007.1"/>
</dbReference>
<dbReference type="InterPro" id="IPR020845">
    <property type="entry name" value="AMP-binding_CS"/>
</dbReference>
<reference evidence="6 7" key="1">
    <citation type="submission" date="2019-11" db="EMBL/GenBank/DDBJ databases">
        <title>Agromyces kandeliae sp. nov., isolated from mangrove soil.</title>
        <authorList>
            <person name="Wang R."/>
        </authorList>
    </citation>
    <scope>NUCLEOTIDE SEQUENCE [LARGE SCALE GENOMIC DNA]</scope>
    <source>
        <strain evidence="6 7">JCM 11433</strain>
    </source>
</reference>
<dbReference type="Proteomes" id="UP000433071">
    <property type="component" value="Unassembled WGS sequence"/>
</dbReference>
<organism evidence="6 7">
    <name type="scientific">Agromyces bracchium</name>
    <dbReference type="NCBI Taxonomy" id="88376"/>
    <lineage>
        <taxon>Bacteria</taxon>
        <taxon>Bacillati</taxon>
        <taxon>Actinomycetota</taxon>
        <taxon>Actinomycetes</taxon>
        <taxon>Micrococcales</taxon>
        <taxon>Microbacteriaceae</taxon>
        <taxon>Agromyces</taxon>
    </lineage>
</organism>
<evidence type="ECO:0000256" key="1">
    <source>
        <dbReference type="ARBA" id="ARBA00006432"/>
    </source>
</evidence>
<evidence type="ECO:0000313" key="6">
    <source>
        <dbReference type="EMBL" id="MTH68436.1"/>
    </source>
</evidence>
<dbReference type="Pfam" id="PF00501">
    <property type="entry name" value="AMP-binding"/>
    <property type="match status" value="1"/>
</dbReference>
<dbReference type="CDD" id="cd05936">
    <property type="entry name" value="FC-FACS_FadD_like"/>
    <property type="match status" value="1"/>
</dbReference>
<feature type="domain" description="AMP-binding enzyme C-terminal" evidence="5">
    <location>
        <begin position="478"/>
        <end position="553"/>
    </location>
</feature>
<dbReference type="EMBL" id="WMLB01000022">
    <property type="protein sequence ID" value="MTH68436.1"/>
    <property type="molecule type" value="Genomic_DNA"/>
</dbReference>
<dbReference type="Gene3D" id="3.40.50.12780">
    <property type="entry name" value="N-terminal domain of ligase-like"/>
    <property type="match status" value="1"/>
</dbReference>
<dbReference type="Pfam" id="PF13193">
    <property type="entry name" value="AMP-binding_C"/>
    <property type="match status" value="1"/>
</dbReference>
<dbReference type="InterPro" id="IPR000873">
    <property type="entry name" value="AMP-dep_synth/lig_dom"/>
</dbReference>
<evidence type="ECO:0000313" key="7">
    <source>
        <dbReference type="Proteomes" id="UP000433071"/>
    </source>
</evidence>
<dbReference type="InterPro" id="IPR045851">
    <property type="entry name" value="AMP-bd_C_sf"/>
</dbReference>
<dbReference type="AlphaFoldDB" id="A0A6I3MAQ0"/>
<keyword evidence="2" id="KW-0436">Ligase</keyword>
<evidence type="ECO:0000259" key="5">
    <source>
        <dbReference type="Pfam" id="PF13193"/>
    </source>
</evidence>
<feature type="region of interest" description="Disordered" evidence="3">
    <location>
        <begin position="562"/>
        <end position="586"/>
    </location>
</feature>
<evidence type="ECO:0000259" key="4">
    <source>
        <dbReference type="Pfam" id="PF00501"/>
    </source>
</evidence>
<dbReference type="SUPFAM" id="SSF56801">
    <property type="entry name" value="Acetyl-CoA synthetase-like"/>
    <property type="match status" value="1"/>
</dbReference>
<dbReference type="InterPro" id="IPR042099">
    <property type="entry name" value="ANL_N_sf"/>
</dbReference>
<accession>A0A6I3MAQ0</accession>
<comment type="caution">
    <text evidence="6">The sequence shown here is derived from an EMBL/GenBank/DDBJ whole genome shotgun (WGS) entry which is preliminary data.</text>
</comment>
<dbReference type="PANTHER" id="PTHR43767:SF1">
    <property type="entry name" value="NONRIBOSOMAL PEPTIDE SYNTHASE PES1 (EUROFUNG)-RELATED"/>
    <property type="match status" value="1"/>
</dbReference>
<dbReference type="GO" id="GO:0016878">
    <property type="term" value="F:acid-thiol ligase activity"/>
    <property type="evidence" value="ECO:0007669"/>
    <property type="project" value="UniProtKB-ARBA"/>
</dbReference>
<dbReference type="NCBIfam" id="NF004114">
    <property type="entry name" value="PRK05605.1"/>
    <property type="match status" value="1"/>
</dbReference>
<comment type="similarity">
    <text evidence="1">Belongs to the ATP-dependent AMP-binding enzyme family.</text>
</comment>
<dbReference type="PROSITE" id="PS00455">
    <property type="entry name" value="AMP_BINDING"/>
    <property type="match status" value="1"/>
</dbReference>
<sequence length="586" mass="63104">MTDAAARPWLASYAPGVPHTLPAPDGSLIDLIHRTVEQYPDRPALEFFGRVTSYAELGEEIDRAAEGLRRLGVQAGDPVAIVLPNCPQHIVAFYAVLRLGAIVVEHNPLYTPRELRHQFEDHGARVVIAWDKVVRAIQDFPDDLAMRHIVSVDLTRAMPFATRVALRLPIAKARESRAALTTSVQGTVPWRELVASDRIAPHIHAPRVGDVALIQYTSGTTGSPKGAALTHANLLANAAQARAWVPDIERGTSVVYAVLPMFHAYGLTLCLTFAMSMGSRLVLFPRFDPDLVLKVVKKHPPTFLPAVPPIYERLTTAAAEQGVSLEGISIAISGAMPLSASVVEPWEEKTGGYLVEGYGLSECSPVLMANPVAPTRKAGTVGLPLPDTECRVVDPDAPTNDVPAGERGELVVRGPQVFGGYWNKPEETAAVFVDDPAGGAPWFRTGDIVTIDDDGFVRIVDRIKELIITGGFNVAPSEVEDAIRQHPDVADCAVVGMPDERSGEEVVAAVVLQPGATLDAEGIRAAVRDRLTPYKVPRRVVAVDDLPRSLIGKVIRRQVRERLQAESAQSGGPEAVRPEAGEASAD</sequence>
<dbReference type="Gene3D" id="3.30.300.30">
    <property type="match status" value="1"/>
</dbReference>
<evidence type="ECO:0000256" key="2">
    <source>
        <dbReference type="ARBA" id="ARBA00022598"/>
    </source>
</evidence>
<name>A0A6I3MAQ0_9MICO</name>
<dbReference type="InterPro" id="IPR025110">
    <property type="entry name" value="AMP-bd_C"/>
</dbReference>
<protein>
    <submittedName>
        <fullName evidence="6">AMP-binding protein</fullName>
    </submittedName>
</protein>
<evidence type="ECO:0000256" key="3">
    <source>
        <dbReference type="SAM" id="MobiDB-lite"/>
    </source>
</evidence>
<keyword evidence="7" id="KW-1185">Reference proteome</keyword>
<dbReference type="PANTHER" id="PTHR43767">
    <property type="entry name" value="LONG-CHAIN-FATTY-ACID--COA LIGASE"/>
    <property type="match status" value="1"/>
</dbReference>
<feature type="domain" description="AMP-dependent synthetase/ligase" evidence="4">
    <location>
        <begin position="33"/>
        <end position="422"/>
    </location>
</feature>